<dbReference type="EMBL" id="JAAHFQ010000110">
    <property type="protein sequence ID" value="NER27544.1"/>
    <property type="molecule type" value="Genomic_DNA"/>
</dbReference>
<dbReference type="NCBIfam" id="NF008697">
    <property type="entry name" value="PRK11713.4-1"/>
    <property type="match status" value="1"/>
</dbReference>
<keyword evidence="7 12" id="KW-0489">Methyltransferase</keyword>
<dbReference type="SUPFAM" id="SSF88697">
    <property type="entry name" value="PUA domain-like"/>
    <property type="match status" value="1"/>
</dbReference>
<feature type="domain" description="Ribosomal RNA small subunit methyltransferase E PUA-like" evidence="14">
    <location>
        <begin position="22"/>
        <end position="57"/>
    </location>
</feature>
<evidence type="ECO:0000256" key="11">
    <source>
        <dbReference type="ARBA" id="ARBA00047944"/>
    </source>
</evidence>
<dbReference type="InterPro" id="IPR029028">
    <property type="entry name" value="Alpha/beta_knot_MTases"/>
</dbReference>
<dbReference type="GO" id="GO:0005737">
    <property type="term" value="C:cytoplasm"/>
    <property type="evidence" value="ECO:0007669"/>
    <property type="project" value="UniProtKB-SubCell"/>
</dbReference>
<dbReference type="PANTHER" id="PTHR30027:SF3">
    <property type="entry name" value="16S RRNA (URACIL(1498)-N(3))-METHYLTRANSFERASE"/>
    <property type="match status" value="1"/>
</dbReference>
<protein>
    <recommendedName>
        <fullName evidence="4 12">Ribosomal RNA small subunit methyltransferase E</fullName>
        <ecNumber evidence="3 12">2.1.1.193</ecNumber>
    </recommendedName>
</protein>
<dbReference type="InterPro" id="IPR029026">
    <property type="entry name" value="tRNA_m1G_MTases_N"/>
</dbReference>
<comment type="caution">
    <text evidence="15">The sequence shown here is derived from an EMBL/GenBank/DDBJ whole genome shotgun (WGS) entry which is preliminary data.</text>
</comment>
<dbReference type="PIRSF" id="PIRSF015601">
    <property type="entry name" value="MTase_slr0722"/>
    <property type="match status" value="1"/>
</dbReference>
<evidence type="ECO:0000259" key="13">
    <source>
        <dbReference type="Pfam" id="PF04452"/>
    </source>
</evidence>
<feature type="domain" description="Ribosomal RNA small subunit methyltransferase E methyltransferase" evidence="13">
    <location>
        <begin position="73"/>
        <end position="246"/>
    </location>
</feature>
<dbReference type="SUPFAM" id="SSF75217">
    <property type="entry name" value="alpha/beta knot"/>
    <property type="match status" value="1"/>
</dbReference>
<dbReference type="GO" id="GO:0070475">
    <property type="term" value="P:rRNA base methylation"/>
    <property type="evidence" value="ECO:0007669"/>
    <property type="project" value="TreeGrafter"/>
</dbReference>
<evidence type="ECO:0000256" key="7">
    <source>
        <dbReference type="ARBA" id="ARBA00022603"/>
    </source>
</evidence>
<comment type="similarity">
    <text evidence="2 12">Belongs to the RNA methyltransferase RsmE family.</text>
</comment>
<evidence type="ECO:0000256" key="5">
    <source>
        <dbReference type="ARBA" id="ARBA00022490"/>
    </source>
</evidence>
<evidence type="ECO:0000256" key="9">
    <source>
        <dbReference type="ARBA" id="ARBA00022691"/>
    </source>
</evidence>
<dbReference type="GO" id="GO:0070042">
    <property type="term" value="F:rRNA (uridine-N3-)-methyltransferase activity"/>
    <property type="evidence" value="ECO:0007669"/>
    <property type="project" value="TreeGrafter"/>
</dbReference>
<comment type="function">
    <text evidence="10 12">Specifically methylates the N3 position of the uracil ring of uridine 1498 (m3U1498) in 16S rRNA. Acts on the fully assembled 30S ribosomal subunit.</text>
</comment>
<evidence type="ECO:0000256" key="2">
    <source>
        <dbReference type="ARBA" id="ARBA00005528"/>
    </source>
</evidence>
<dbReference type="EC" id="2.1.1.193" evidence="3 12"/>
<name>A0A6B3NBW7_9CYAN</name>
<comment type="subcellular location">
    <subcellularLocation>
        <location evidence="1 12">Cytoplasm</location>
    </subcellularLocation>
</comment>
<dbReference type="CDD" id="cd18084">
    <property type="entry name" value="RsmE-like"/>
    <property type="match status" value="1"/>
</dbReference>
<keyword evidence="6 12" id="KW-0698">rRNA processing</keyword>
<dbReference type="PANTHER" id="PTHR30027">
    <property type="entry name" value="RIBOSOMAL RNA SMALL SUBUNIT METHYLTRANSFERASE E"/>
    <property type="match status" value="1"/>
</dbReference>
<dbReference type="InterPro" id="IPR006700">
    <property type="entry name" value="RsmE"/>
</dbReference>
<keyword evidence="9 12" id="KW-0949">S-adenosyl-L-methionine</keyword>
<dbReference type="Gene3D" id="3.40.1280.10">
    <property type="match status" value="1"/>
</dbReference>
<evidence type="ECO:0000256" key="4">
    <source>
        <dbReference type="ARBA" id="ARBA00013673"/>
    </source>
</evidence>
<sequence>MPQLQRLVVAPTQCQNQQIFLSAAQQHYLCRVLRLGAGDRFIAMDGQGGWYTSEIEASLTTATIIESLCVQTELPITLTLMAAMPKGNGFEQVVSQATELGVTCIIPLKSDRTLLNPSPRKLERWRRLAQEAAEQSERQVVPTILDPVNFNTAIEQTKTSDAYCYICVARGEVPHLLSCLLDKDLLSKTAQLSPSQLLSVVIATGPEGGWSDAEVRQARAAQFQMVSLGSRILRAVSAPIVALSLVASVFENQICV</sequence>
<evidence type="ECO:0000256" key="8">
    <source>
        <dbReference type="ARBA" id="ARBA00022679"/>
    </source>
</evidence>
<keyword evidence="8 12" id="KW-0808">Transferase</keyword>
<evidence type="ECO:0000259" key="14">
    <source>
        <dbReference type="Pfam" id="PF20260"/>
    </source>
</evidence>
<organism evidence="15">
    <name type="scientific">Symploca sp. SIO1C4</name>
    <dbReference type="NCBI Taxonomy" id="2607765"/>
    <lineage>
        <taxon>Bacteria</taxon>
        <taxon>Bacillati</taxon>
        <taxon>Cyanobacteriota</taxon>
        <taxon>Cyanophyceae</taxon>
        <taxon>Coleofasciculales</taxon>
        <taxon>Coleofasciculaceae</taxon>
        <taxon>Symploca</taxon>
    </lineage>
</organism>
<proteinExistence type="inferred from homology"/>
<reference evidence="15" key="1">
    <citation type="submission" date="2019-11" db="EMBL/GenBank/DDBJ databases">
        <title>Genomic insights into an expanded diversity of filamentous marine cyanobacteria reveals the extraordinary biosynthetic potential of Moorea and Okeania.</title>
        <authorList>
            <person name="Ferreira Leao T."/>
            <person name="Wang M."/>
            <person name="Moss N."/>
            <person name="Da Silva R."/>
            <person name="Sanders J."/>
            <person name="Nurk S."/>
            <person name="Gurevich A."/>
            <person name="Humphrey G."/>
            <person name="Reher R."/>
            <person name="Zhu Q."/>
            <person name="Belda-Ferre P."/>
            <person name="Glukhov E."/>
            <person name="Rex R."/>
            <person name="Dorrestein P.C."/>
            <person name="Knight R."/>
            <person name="Pevzner P."/>
            <person name="Gerwick W.H."/>
            <person name="Gerwick L."/>
        </authorList>
    </citation>
    <scope>NUCLEOTIDE SEQUENCE</scope>
    <source>
        <strain evidence="15">SIO1C4</strain>
    </source>
</reference>
<dbReference type="NCBIfam" id="TIGR00046">
    <property type="entry name" value="RsmE family RNA methyltransferase"/>
    <property type="match status" value="1"/>
</dbReference>
<dbReference type="InterPro" id="IPR046887">
    <property type="entry name" value="RsmE_PUA-like"/>
</dbReference>
<evidence type="ECO:0000256" key="1">
    <source>
        <dbReference type="ARBA" id="ARBA00004496"/>
    </source>
</evidence>
<keyword evidence="5 12" id="KW-0963">Cytoplasm</keyword>
<dbReference type="InterPro" id="IPR046886">
    <property type="entry name" value="RsmE_MTase_dom"/>
</dbReference>
<evidence type="ECO:0000256" key="12">
    <source>
        <dbReference type="PIRNR" id="PIRNR015601"/>
    </source>
</evidence>
<dbReference type="Pfam" id="PF20260">
    <property type="entry name" value="PUA_4"/>
    <property type="match status" value="1"/>
</dbReference>
<dbReference type="AlphaFoldDB" id="A0A6B3NBW7"/>
<dbReference type="Pfam" id="PF04452">
    <property type="entry name" value="Methyltrans_RNA"/>
    <property type="match status" value="1"/>
</dbReference>
<gene>
    <name evidence="15" type="ORF">F6J89_07885</name>
</gene>
<dbReference type="InterPro" id="IPR015947">
    <property type="entry name" value="PUA-like_sf"/>
</dbReference>
<evidence type="ECO:0000256" key="6">
    <source>
        <dbReference type="ARBA" id="ARBA00022552"/>
    </source>
</evidence>
<evidence type="ECO:0000313" key="15">
    <source>
        <dbReference type="EMBL" id="NER27544.1"/>
    </source>
</evidence>
<comment type="catalytic activity">
    <reaction evidence="11 12">
        <text>uridine(1498) in 16S rRNA + S-adenosyl-L-methionine = N(3)-methyluridine(1498) in 16S rRNA + S-adenosyl-L-homocysteine + H(+)</text>
        <dbReference type="Rhea" id="RHEA:42920"/>
        <dbReference type="Rhea" id="RHEA-COMP:10283"/>
        <dbReference type="Rhea" id="RHEA-COMP:10284"/>
        <dbReference type="ChEBI" id="CHEBI:15378"/>
        <dbReference type="ChEBI" id="CHEBI:57856"/>
        <dbReference type="ChEBI" id="CHEBI:59789"/>
        <dbReference type="ChEBI" id="CHEBI:65315"/>
        <dbReference type="ChEBI" id="CHEBI:74502"/>
        <dbReference type="EC" id="2.1.1.193"/>
    </reaction>
</comment>
<evidence type="ECO:0000256" key="10">
    <source>
        <dbReference type="ARBA" id="ARBA00025699"/>
    </source>
</evidence>
<evidence type="ECO:0000256" key="3">
    <source>
        <dbReference type="ARBA" id="ARBA00012328"/>
    </source>
</evidence>
<accession>A0A6B3NBW7</accession>